<feature type="region of interest" description="Disordered" evidence="2">
    <location>
        <begin position="813"/>
        <end position="959"/>
    </location>
</feature>
<evidence type="ECO:0000256" key="1">
    <source>
        <dbReference type="SAM" id="Coils"/>
    </source>
</evidence>
<organism evidence="4 5">
    <name type="scientific">Hyaloscypha variabilis (strain UAMH 11265 / GT02V1 / F)</name>
    <name type="common">Meliniomyces variabilis</name>
    <dbReference type="NCBI Taxonomy" id="1149755"/>
    <lineage>
        <taxon>Eukaryota</taxon>
        <taxon>Fungi</taxon>
        <taxon>Dikarya</taxon>
        <taxon>Ascomycota</taxon>
        <taxon>Pezizomycotina</taxon>
        <taxon>Leotiomycetes</taxon>
        <taxon>Helotiales</taxon>
        <taxon>Hyaloscyphaceae</taxon>
        <taxon>Hyaloscypha</taxon>
        <taxon>Hyaloscypha variabilis</taxon>
    </lineage>
</organism>
<evidence type="ECO:0000313" key="4">
    <source>
        <dbReference type="EMBL" id="PMD48436.1"/>
    </source>
</evidence>
<dbReference type="Proteomes" id="UP000235786">
    <property type="component" value="Unassembled WGS sequence"/>
</dbReference>
<keyword evidence="5" id="KW-1185">Reference proteome</keyword>
<dbReference type="PROSITE" id="PS50011">
    <property type="entry name" value="PROTEIN_KINASE_DOM"/>
    <property type="match status" value="1"/>
</dbReference>
<keyword evidence="4" id="KW-0808">Transferase</keyword>
<dbReference type="PANTHER" id="PTHR12984:SF6">
    <property type="entry name" value="SCY1-LIKE PROTEIN 2"/>
    <property type="match status" value="1"/>
</dbReference>
<protein>
    <submittedName>
        <fullName evidence="4">Kinase-like protein</fullName>
    </submittedName>
</protein>
<gene>
    <name evidence="4" type="ORF">L207DRAFT_505468</name>
</gene>
<feature type="region of interest" description="Disordered" evidence="2">
    <location>
        <begin position="666"/>
        <end position="685"/>
    </location>
</feature>
<dbReference type="PANTHER" id="PTHR12984">
    <property type="entry name" value="SCY1-RELATED S/T PROTEIN KINASE-LIKE"/>
    <property type="match status" value="1"/>
</dbReference>
<dbReference type="Gene3D" id="1.10.510.10">
    <property type="entry name" value="Transferase(Phosphotransferase) domain 1"/>
    <property type="match status" value="1"/>
</dbReference>
<dbReference type="CDD" id="cd14011">
    <property type="entry name" value="PK_SCY1_like"/>
    <property type="match status" value="1"/>
</dbReference>
<feature type="region of interest" description="Disordered" evidence="2">
    <location>
        <begin position="128"/>
        <end position="153"/>
    </location>
</feature>
<dbReference type="InterPro" id="IPR000719">
    <property type="entry name" value="Prot_kinase_dom"/>
</dbReference>
<feature type="compositionally biased region" description="Polar residues" evidence="2">
    <location>
        <begin position="813"/>
        <end position="860"/>
    </location>
</feature>
<feature type="coiled-coil region" evidence="1">
    <location>
        <begin position="63"/>
        <end position="90"/>
    </location>
</feature>
<dbReference type="Pfam" id="PF00069">
    <property type="entry name" value="Pkinase"/>
    <property type="match status" value="1"/>
</dbReference>
<sequence>MFSSALKSFSSNINSNYTVAASPSSSSGPWKIYDAKKKSTGKAASVFVFDKKSLDSHGASLGRSNASSLKRATEEVVERLKKEASSLARLRHPNILELVEPVEDTRNGGLQFATELVTASLSGLLQEKDEQERASGVGGRSSRYVTEDSEGGRKRRELEIDELEIQKGLEQISKALEFLHDNAGLVHGNLTPDAVFVNAKSDWKISGLSFASPPDNSTKATSVTPISLSEALNIDPRLPKSVQMNLDYCSPDFILDSNLNVAADMFSLGLLIIALYNSPHASPLETNSSITTYRRLFSSSSTIPSASNGFLSSRPLPKDLTSSVLPRLIARRPAQRMTAKEFQQSAYFDNILISTIRFLDALPAKTPHEKSQFMRGLSRVLPSFPKSVLDKKVLPALLEEMKDRELLSLILQNVFQIIELLPSGRRPFTEKIMPRLKEIFMPPVNSKAETKGPGDRDPAKEAGLMVLLEHISAITSNCSGKDFKDDILPIIQLAIESPTHSIVDASLRSLPTILPVLDFSTIKNELFPVIASVFTKTSSLGIKVRGLEAFVILCGGSNDAGASNDGLDGIMTSNKKTSSSTALDKYTMQEKIVPLIRAIKTKEPAVAMAALNVLRQVGTIADADFVAMDILPVLWSMSLGPLLDLKQFQAFMDLIKSLSSRVEAEQTKKLQELSGTNGSKKDNDDFMSFGATNAFSTNGGSNDAEIDFETLVKGTAGSNGSSNPLDGGWDSMPANTNAHQRNVSNQTKPASFAWSTPSPTTPSVPGNSMGVLRPQGPTARTITPDLSRFDALSPSATQYSHPLQPQLQQSFNAPLQPNYNQTPLQPQPISGFQSPPTSTPLNWGTPTSNPWSNNSITPAANNSLSSMGNLGSSMSNMSMNQRSAMTTPNVFSLPPPPGQRPTMSSPNSFSLPPPPASNAFSSPSYQVPQQSSMASAFGNPPQAKPPAQKSGLDAYQSLL</sequence>
<name>A0A2J6SCE9_HYAVF</name>
<evidence type="ECO:0000259" key="3">
    <source>
        <dbReference type="PROSITE" id="PS50011"/>
    </source>
</evidence>
<reference evidence="4 5" key="1">
    <citation type="submission" date="2016-04" db="EMBL/GenBank/DDBJ databases">
        <title>A degradative enzymes factory behind the ericoid mycorrhizal symbiosis.</title>
        <authorList>
            <consortium name="DOE Joint Genome Institute"/>
            <person name="Martino E."/>
            <person name="Morin E."/>
            <person name="Grelet G."/>
            <person name="Kuo A."/>
            <person name="Kohler A."/>
            <person name="Daghino S."/>
            <person name="Barry K."/>
            <person name="Choi C."/>
            <person name="Cichocki N."/>
            <person name="Clum A."/>
            <person name="Copeland A."/>
            <person name="Hainaut M."/>
            <person name="Haridas S."/>
            <person name="Labutti K."/>
            <person name="Lindquist E."/>
            <person name="Lipzen A."/>
            <person name="Khouja H.-R."/>
            <person name="Murat C."/>
            <person name="Ohm R."/>
            <person name="Olson A."/>
            <person name="Spatafora J."/>
            <person name="Veneault-Fourrey C."/>
            <person name="Henrissat B."/>
            <person name="Grigoriev I."/>
            <person name="Martin F."/>
            <person name="Perotto S."/>
        </authorList>
    </citation>
    <scope>NUCLEOTIDE SEQUENCE [LARGE SCALE GENOMIC DNA]</scope>
    <source>
        <strain evidence="4 5">F</strain>
    </source>
</reference>
<keyword evidence="4" id="KW-0418">Kinase</keyword>
<dbReference type="InterPro" id="IPR011009">
    <property type="entry name" value="Kinase-like_dom_sf"/>
</dbReference>
<dbReference type="EMBL" id="KZ613937">
    <property type="protein sequence ID" value="PMD48436.1"/>
    <property type="molecule type" value="Genomic_DNA"/>
</dbReference>
<dbReference type="AlphaFoldDB" id="A0A2J6SCE9"/>
<evidence type="ECO:0000313" key="5">
    <source>
        <dbReference type="Proteomes" id="UP000235786"/>
    </source>
</evidence>
<proteinExistence type="predicted"/>
<feature type="compositionally biased region" description="Polar residues" evidence="2">
    <location>
        <begin position="881"/>
        <end position="890"/>
    </location>
</feature>
<feature type="compositionally biased region" description="Low complexity" evidence="2">
    <location>
        <begin position="917"/>
        <end position="932"/>
    </location>
</feature>
<dbReference type="OrthoDB" id="79687at2759"/>
<dbReference type="SUPFAM" id="SSF48371">
    <property type="entry name" value="ARM repeat"/>
    <property type="match status" value="1"/>
</dbReference>
<dbReference type="SMART" id="SM00220">
    <property type="entry name" value="S_TKc"/>
    <property type="match status" value="1"/>
</dbReference>
<feature type="domain" description="Protein kinase" evidence="3">
    <location>
        <begin position="32"/>
        <end position="348"/>
    </location>
</feature>
<feature type="compositionally biased region" description="Polar residues" evidence="2">
    <location>
        <begin position="733"/>
        <end position="749"/>
    </location>
</feature>
<dbReference type="GO" id="GO:0005524">
    <property type="term" value="F:ATP binding"/>
    <property type="evidence" value="ECO:0007669"/>
    <property type="project" value="InterPro"/>
</dbReference>
<dbReference type="InterPro" id="IPR011989">
    <property type="entry name" value="ARM-like"/>
</dbReference>
<feature type="region of interest" description="Disordered" evidence="2">
    <location>
        <begin position="714"/>
        <end position="768"/>
    </location>
</feature>
<dbReference type="GO" id="GO:0004672">
    <property type="term" value="F:protein kinase activity"/>
    <property type="evidence" value="ECO:0007669"/>
    <property type="project" value="InterPro"/>
</dbReference>
<dbReference type="Gene3D" id="3.30.200.20">
    <property type="entry name" value="Phosphorylase Kinase, domain 1"/>
    <property type="match status" value="1"/>
</dbReference>
<evidence type="ECO:0000256" key="2">
    <source>
        <dbReference type="SAM" id="MobiDB-lite"/>
    </source>
</evidence>
<dbReference type="STRING" id="1149755.A0A2J6SCE9"/>
<accession>A0A2J6SCE9</accession>
<dbReference type="Gene3D" id="1.25.10.10">
    <property type="entry name" value="Leucine-rich Repeat Variant"/>
    <property type="match status" value="1"/>
</dbReference>
<feature type="compositionally biased region" description="Low complexity" evidence="2">
    <location>
        <begin position="861"/>
        <end position="880"/>
    </location>
</feature>
<dbReference type="InterPro" id="IPR016024">
    <property type="entry name" value="ARM-type_fold"/>
</dbReference>
<dbReference type="SUPFAM" id="SSF56112">
    <property type="entry name" value="Protein kinase-like (PK-like)"/>
    <property type="match status" value="1"/>
</dbReference>
<dbReference type="InterPro" id="IPR051177">
    <property type="entry name" value="CIK-Related_Protein"/>
</dbReference>
<keyword evidence="1" id="KW-0175">Coiled coil</keyword>